<dbReference type="PANTHER" id="PTHR12128">
    <property type="entry name" value="DIHYDRODIPICOLINATE SYNTHASE"/>
    <property type="match status" value="1"/>
</dbReference>
<dbReference type="PRINTS" id="PR00146">
    <property type="entry name" value="DHPICSNTHASE"/>
</dbReference>
<evidence type="ECO:0000313" key="15">
    <source>
        <dbReference type="RefSeq" id="XP_018022915.1"/>
    </source>
</evidence>
<evidence type="ECO:0000256" key="4">
    <source>
        <dbReference type="ARBA" id="ARBA00011881"/>
    </source>
</evidence>
<evidence type="ECO:0000256" key="13">
    <source>
        <dbReference type="PIRSR" id="PIRSR001365-2"/>
    </source>
</evidence>
<name>A0A8B7PAB0_HYAAZ</name>
<comment type="pathway">
    <text evidence="2">Amino-sugar metabolism; N-acetylneuraminate degradation.</text>
</comment>
<evidence type="ECO:0000256" key="7">
    <source>
        <dbReference type="ARBA" id="ARBA00023239"/>
    </source>
</evidence>
<keyword evidence="8" id="KW-0704">Schiff base</keyword>
<reference evidence="15 16" key="1">
    <citation type="submission" date="2025-04" db="UniProtKB">
        <authorList>
            <consortium name="RefSeq"/>
        </authorList>
    </citation>
    <scope>IDENTIFICATION</scope>
    <source>
        <tissue evidence="15 16">Whole organism</tissue>
    </source>
</reference>
<keyword evidence="14" id="KW-1185">Reference proteome</keyword>
<dbReference type="Pfam" id="PF00701">
    <property type="entry name" value="DHDPS"/>
    <property type="match status" value="1"/>
</dbReference>
<dbReference type="GO" id="GO:0005737">
    <property type="term" value="C:cytoplasm"/>
    <property type="evidence" value="ECO:0007669"/>
    <property type="project" value="UniProtKB-SubCell"/>
</dbReference>
<feature type="active site" description="Proton donor/acceptor" evidence="12">
    <location>
        <position position="143"/>
    </location>
</feature>
<dbReference type="OMA" id="CENIGTA"/>
<dbReference type="RefSeq" id="XP_047739966.1">
    <property type="nucleotide sequence ID" value="XM_047884010.1"/>
</dbReference>
<accession>A0A8B7PAB0</accession>
<dbReference type="GO" id="GO:0008747">
    <property type="term" value="F:N-acetylneuraminate lyase activity"/>
    <property type="evidence" value="ECO:0007669"/>
    <property type="project" value="UniProtKB-EC"/>
</dbReference>
<dbReference type="SUPFAM" id="SSF51569">
    <property type="entry name" value="Aldolase"/>
    <property type="match status" value="1"/>
</dbReference>
<evidence type="ECO:0000313" key="16">
    <source>
        <dbReference type="RefSeq" id="XP_047739966.1"/>
    </source>
</evidence>
<proteinExistence type="inferred from homology"/>
<evidence type="ECO:0000313" key="14">
    <source>
        <dbReference type="Proteomes" id="UP000694843"/>
    </source>
</evidence>
<dbReference type="PANTHER" id="PTHR12128:SF21">
    <property type="entry name" value="N-ACETYLNEURAMINATE LYASE"/>
    <property type="match status" value="1"/>
</dbReference>
<evidence type="ECO:0000256" key="12">
    <source>
        <dbReference type="PIRSR" id="PIRSR001365-1"/>
    </source>
</evidence>
<dbReference type="Gene3D" id="3.20.20.70">
    <property type="entry name" value="Aldolase class I"/>
    <property type="match status" value="1"/>
</dbReference>
<evidence type="ECO:0000256" key="9">
    <source>
        <dbReference type="ARBA" id="ARBA00023277"/>
    </source>
</evidence>
<dbReference type="PIRSF" id="PIRSF001365">
    <property type="entry name" value="DHDPS"/>
    <property type="match status" value="1"/>
</dbReference>
<evidence type="ECO:0000256" key="3">
    <source>
        <dbReference type="ARBA" id="ARBA00006324"/>
    </source>
</evidence>
<feature type="binding site" evidence="13">
    <location>
        <position position="216"/>
    </location>
    <ligand>
        <name>pyruvate</name>
        <dbReference type="ChEBI" id="CHEBI:15361"/>
    </ligand>
</feature>
<keyword evidence="9" id="KW-0119">Carbohydrate metabolism</keyword>
<dbReference type="OrthoDB" id="191315at2759"/>
<organism evidence="14 15">
    <name type="scientific">Hyalella azteca</name>
    <name type="common">Amphipod</name>
    <dbReference type="NCBI Taxonomy" id="294128"/>
    <lineage>
        <taxon>Eukaryota</taxon>
        <taxon>Metazoa</taxon>
        <taxon>Ecdysozoa</taxon>
        <taxon>Arthropoda</taxon>
        <taxon>Crustacea</taxon>
        <taxon>Multicrustacea</taxon>
        <taxon>Malacostraca</taxon>
        <taxon>Eumalacostraca</taxon>
        <taxon>Peracarida</taxon>
        <taxon>Amphipoda</taxon>
        <taxon>Senticaudata</taxon>
        <taxon>Talitrida</taxon>
        <taxon>Talitroidea</taxon>
        <taxon>Hyalellidae</taxon>
        <taxon>Hyalella</taxon>
    </lineage>
</organism>
<comment type="subcellular location">
    <subcellularLocation>
        <location evidence="1">Cytoplasm</location>
    </subcellularLocation>
</comment>
<dbReference type="RefSeq" id="XP_018022915.1">
    <property type="nucleotide sequence ID" value="XM_018167426.2"/>
</dbReference>
<comment type="similarity">
    <text evidence="3">Belongs to the DapA family. NanA subfamily.</text>
</comment>
<comment type="subunit">
    <text evidence="4">Homotetramer.</text>
</comment>
<keyword evidence="6" id="KW-0963">Cytoplasm</keyword>
<evidence type="ECO:0000256" key="1">
    <source>
        <dbReference type="ARBA" id="ARBA00004496"/>
    </source>
</evidence>
<dbReference type="SMART" id="SM01130">
    <property type="entry name" value="DHDPS"/>
    <property type="match status" value="1"/>
</dbReference>
<dbReference type="RefSeq" id="XP_047739969.1">
    <property type="nucleotide sequence ID" value="XM_047884013.1"/>
</dbReference>
<evidence type="ECO:0000256" key="11">
    <source>
        <dbReference type="PIRNR" id="PIRNR001365"/>
    </source>
</evidence>
<evidence type="ECO:0000256" key="5">
    <source>
        <dbReference type="ARBA" id="ARBA00012911"/>
    </source>
</evidence>
<dbReference type="InterPro" id="IPR002220">
    <property type="entry name" value="DapA-like"/>
</dbReference>
<evidence type="ECO:0000256" key="8">
    <source>
        <dbReference type="ARBA" id="ARBA00023270"/>
    </source>
</evidence>
<gene>
    <name evidence="15 16 17" type="primary">LOC108678932</name>
</gene>
<evidence type="ECO:0000256" key="6">
    <source>
        <dbReference type="ARBA" id="ARBA00022490"/>
    </source>
</evidence>
<dbReference type="AlphaFoldDB" id="A0A8B7PAB0"/>
<evidence type="ECO:0000256" key="2">
    <source>
        <dbReference type="ARBA" id="ARBA00004878"/>
    </source>
</evidence>
<dbReference type="Proteomes" id="UP000694843">
    <property type="component" value="Unplaced"/>
</dbReference>
<keyword evidence="7 11" id="KW-0456">Lyase</keyword>
<comment type="catalytic activity">
    <reaction evidence="10">
        <text>aceneuramate = aldehydo-N-acetyl-D-mannosamine + pyruvate</text>
        <dbReference type="Rhea" id="RHEA:23296"/>
        <dbReference type="ChEBI" id="CHEBI:15361"/>
        <dbReference type="ChEBI" id="CHEBI:17122"/>
        <dbReference type="ChEBI" id="CHEBI:173083"/>
        <dbReference type="EC" id="4.1.3.3"/>
    </reaction>
</comment>
<evidence type="ECO:0000256" key="10">
    <source>
        <dbReference type="ARBA" id="ARBA00044906"/>
    </source>
</evidence>
<dbReference type="KEGG" id="hazt:108678932"/>
<dbReference type="EC" id="4.1.3.3" evidence="5"/>
<dbReference type="InterPro" id="IPR013785">
    <property type="entry name" value="Aldolase_TIM"/>
</dbReference>
<dbReference type="GeneID" id="108678932"/>
<feature type="active site" description="Schiff-base intermediate with substrate" evidence="12">
    <location>
        <position position="173"/>
    </location>
</feature>
<protein>
    <recommendedName>
        <fullName evidence="5">N-acetylneuraminate lyase</fullName>
        <ecNumber evidence="5">4.1.3.3</ecNumber>
    </recommendedName>
</protein>
<sequence>MTLIKKKFEFQGMMAPTFAPFNEDGSLNTSLISHYAQLLHDGGVKGVFVNGCLGEGYSMTSDERMEVAEAWAKCSDMVGCIVVQVGGASIKDAQILARHAESLGVSGIALLPPVYDRPATVAQLVDYCRDVASAAPNTPFLYYHYPLKTSVNLPMDEFLEVGAASIPTLVGMKFTSLDVEGEGKRCQFAVNGVMNILPGFDETLTTARKLNFSGAINGVFNFMPLEAGRLFCLAGLPADSDCCIPKEKRDGLIECLQARINVPWKIVIDTCGHFSVSGAKHVMTQLTGINVGPARRPQVPLTTDQAKAIAEGIQKLGFVCCKERCRKTSETVIKC</sequence>
<evidence type="ECO:0000313" key="17">
    <source>
        <dbReference type="RefSeq" id="XP_047739969.1"/>
    </source>
</evidence>